<evidence type="ECO:0000313" key="2">
    <source>
        <dbReference type="EMBL" id="GAA0897225.1"/>
    </source>
</evidence>
<dbReference type="Proteomes" id="UP001499967">
    <property type="component" value="Unassembled WGS sequence"/>
</dbReference>
<dbReference type="RefSeq" id="WP_343944754.1">
    <property type="nucleotide sequence ID" value="NZ_BAAAHP010000179.1"/>
</dbReference>
<dbReference type="EMBL" id="BAAAHP010000179">
    <property type="protein sequence ID" value="GAA0897225.1"/>
    <property type="molecule type" value="Genomic_DNA"/>
</dbReference>
<keyword evidence="1" id="KW-0812">Transmembrane</keyword>
<feature type="transmembrane region" description="Helical" evidence="1">
    <location>
        <begin position="17"/>
        <end position="40"/>
    </location>
</feature>
<sequence>MSNSKEELISRRIGRQWVWLGLTSTVHMAVVVAVLTVVVGGRVAPVGVAAPAAALVIGAPLAALWLERRDPVGHRPDRWLRRALFPVAAHACAAGLVAAVVVGGFRAALAVVGLAALELAGVALAGRALRHPLTPELGEMAFEVSRKIRSAHQADTPGWALQDELRLTDGEVVAVLRPGPTSAFGIAVRLADVEAVSARPGRPADNPWVQLGDGGWYVPAGGEVLEIRHRDDTLVVPVRDAAAFADVIRARIADRLGMSTSS</sequence>
<accession>A0ABN1N8B5</accession>
<protein>
    <recommendedName>
        <fullName evidence="4">PH (Pleckstrin Homology) domain-containing protein</fullName>
    </recommendedName>
</protein>
<evidence type="ECO:0000313" key="3">
    <source>
        <dbReference type="Proteomes" id="UP001499967"/>
    </source>
</evidence>
<feature type="transmembrane region" description="Helical" evidence="1">
    <location>
        <begin position="46"/>
        <end position="67"/>
    </location>
</feature>
<comment type="caution">
    <text evidence="2">The sequence shown here is derived from an EMBL/GenBank/DDBJ whole genome shotgun (WGS) entry which is preliminary data.</text>
</comment>
<keyword evidence="3" id="KW-1185">Reference proteome</keyword>
<evidence type="ECO:0008006" key="4">
    <source>
        <dbReference type="Google" id="ProtNLM"/>
    </source>
</evidence>
<proteinExistence type="predicted"/>
<feature type="transmembrane region" description="Helical" evidence="1">
    <location>
        <begin position="79"/>
        <end position="101"/>
    </location>
</feature>
<reference evidence="2 3" key="1">
    <citation type="journal article" date="2019" name="Int. J. Syst. Evol. Microbiol.">
        <title>The Global Catalogue of Microorganisms (GCM) 10K type strain sequencing project: providing services to taxonomists for standard genome sequencing and annotation.</title>
        <authorList>
            <consortium name="The Broad Institute Genomics Platform"/>
            <consortium name="The Broad Institute Genome Sequencing Center for Infectious Disease"/>
            <person name="Wu L."/>
            <person name="Ma J."/>
        </authorList>
    </citation>
    <scope>NUCLEOTIDE SEQUENCE [LARGE SCALE GENOMIC DNA]</scope>
    <source>
        <strain evidence="2 3">JCM 11117</strain>
    </source>
</reference>
<name>A0ABN1N8B5_9PSEU</name>
<keyword evidence="1" id="KW-0472">Membrane</keyword>
<keyword evidence="1" id="KW-1133">Transmembrane helix</keyword>
<organism evidence="2 3">
    <name type="scientific">Pseudonocardia zijingensis</name>
    <dbReference type="NCBI Taxonomy" id="153376"/>
    <lineage>
        <taxon>Bacteria</taxon>
        <taxon>Bacillati</taxon>
        <taxon>Actinomycetota</taxon>
        <taxon>Actinomycetes</taxon>
        <taxon>Pseudonocardiales</taxon>
        <taxon>Pseudonocardiaceae</taxon>
        <taxon>Pseudonocardia</taxon>
    </lineage>
</organism>
<evidence type="ECO:0000256" key="1">
    <source>
        <dbReference type="SAM" id="Phobius"/>
    </source>
</evidence>
<gene>
    <name evidence="2" type="ORF">GCM10009559_57490</name>
</gene>